<feature type="region of interest" description="Disordered" evidence="1">
    <location>
        <begin position="1"/>
        <end position="24"/>
    </location>
</feature>
<protein>
    <submittedName>
        <fullName evidence="2">Uncharacterized protein</fullName>
    </submittedName>
</protein>
<gene>
    <name evidence="2" type="ORF">PCOR1329_LOCUS74746</name>
</gene>
<evidence type="ECO:0000313" key="2">
    <source>
        <dbReference type="EMBL" id="CAK0896223.1"/>
    </source>
</evidence>
<sequence length="501" mass="54007">MDGGRSHSAPLLSRSAPSLARSAPSLPLAYNLRQCSKDRRRIEHTRAAVRISHPLGEIDLVGGNGRWRQKRAKEQWILDQAEAEKQRREQQILEDEKRRRLEEREARRRKQQEEDQQRQRALEEQARKERLELEERERQEEEERRLKALQDHEDWLARQPKTCTTCMGSGKCTQCGGKGFFFAMFLSPSVGLHATTGDFGRAQQGCPECGGCAQNIRGDLVQGSGHCHKCDGVGMVTPEVVEHRVSVVRNGGGSPSGRTPTGSARITSGAPRGAPWRRAASPGPARSARRAGAAARATASPGPEGSRWSRARRRERSRPSSVLISIRVEILGGAKTGRILPKRSAWGFRVDLWDQGRAPPPELAELPGGGAGSAARGPSPASSPTPIRETRTGLQPFIMGIYTGLCSLASAPGNEGFPPAQRPRSGAGRGRRRPSSASEGAGATDVDGLVGRGASAARLAGPVLSPVSSSTCSSSSCSLHMESLPLVCPPPFHGLFRGPLS</sequence>
<evidence type="ECO:0000313" key="3">
    <source>
        <dbReference type="Proteomes" id="UP001189429"/>
    </source>
</evidence>
<reference evidence="2" key="1">
    <citation type="submission" date="2023-10" db="EMBL/GenBank/DDBJ databases">
        <authorList>
            <person name="Chen Y."/>
            <person name="Shah S."/>
            <person name="Dougan E. K."/>
            <person name="Thang M."/>
            <person name="Chan C."/>
        </authorList>
    </citation>
    <scope>NUCLEOTIDE SEQUENCE [LARGE SCALE GENOMIC DNA]</scope>
</reference>
<organism evidence="2 3">
    <name type="scientific">Prorocentrum cordatum</name>
    <dbReference type="NCBI Taxonomy" id="2364126"/>
    <lineage>
        <taxon>Eukaryota</taxon>
        <taxon>Sar</taxon>
        <taxon>Alveolata</taxon>
        <taxon>Dinophyceae</taxon>
        <taxon>Prorocentrales</taxon>
        <taxon>Prorocentraceae</taxon>
        <taxon>Prorocentrum</taxon>
    </lineage>
</organism>
<feature type="region of interest" description="Disordered" evidence="1">
    <location>
        <begin position="359"/>
        <end position="389"/>
    </location>
</feature>
<keyword evidence="3" id="KW-1185">Reference proteome</keyword>
<evidence type="ECO:0000256" key="1">
    <source>
        <dbReference type="SAM" id="MobiDB-lite"/>
    </source>
</evidence>
<name>A0ABN9X9P6_9DINO</name>
<feature type="region of interest" description="Disordered" evidence="1">
    <location>
        <begin position="413"/>
        <end position="448"/>
    </location>
</feature>
<proteinExistence type="predicted"/>
<feature type="compositionally biased region" description="Low complexity" evidence="1">
    <location>
        <begin position="373"/>
        <end position="384"/>
    </location>
</feature>
<feature type="region of interest" description="Disordered" evidence="1">
    <location>
        <begin position="248"/>
        <end position="319"/>
    </location>
</feature>
<comment type="caution">
    <text evidence="2">The sequence shown here is derived from an EMBL/GenBank/DDBJ whole genome shotgun (WGS) entry which is preliminary data.</text>
</comment>
<accession>A0ABN9X9P6</accession>
<dbReference type="EMBL" id="CAUYUJ010020159">
    <property type="protein sequence ID" value="CAK0896223.1"/>
    <property type="molecule type" value="Genomic_DNA"/>
</dbReference>
<feature type="compositionally biased region" description="Low complexity" evidence="1">
    <location>
        <begin position="256"/>
        <end position="308"/>
    </location>
</feature>
<feature type="region of interest" description="Disordered" evidence="1">
    <location>
        <begin position="101"/>
        <end position="123"/>
    </location>
</feature>
<dbReference type="Proteomes" id="UP001189429">
    <property type="component" value="Unassembled WGS sequence"/>
</dbReference>
<feature type="compositionally biased region" description="Low complexity" evidence="1">
    <location>
        <begin position="8"/>
        <end position="24"/>
    </location>
</feature>